<organism evidence="2 3">
    <name type="scientific">Alicyclobacillus acidoterrestris (strain ATCC 49025 / DSM 3922 / CIP 106132 / NCIMB 13137 / GD3B)</name>
    <dbReference type="NCBI Taxonomy" id="1356854"/>
    <lineage>
        <taxon>Bacteria</taxon>
        <taxon>Bacillati</taxon>
        <taxon>Bacillota</taxon>
        <taxon>Bacilli</taxon>
        <taxon>Bacillales</taxon>
        <taxon>Alicyclobacillaceae</taxon>
        <taxon>Alicyclobacillus</taxon>
    </lineage>
</organism>
<feature type="region of interest" description="Disordered" evidence="1">
    <location>
        <begin position="1"/>
        <end position="22"/>
    </location>
</feature>
<accession>A0A9E6ZXN7</accession>
<dbReference type="Proteomes" id="UP000829401">
    <property type="component" value="Plasmid pDSM3922.1"/>
</dbReference>
<protein>
    <submittedName>
        <fullName evidence="2">PcfK-like family protein</fullName>
    </submittedName>
</protein>
<dbReference type="AlphaFoldDB" id="T0C4D2"/>
<evidence type="ECO:0000313" key="3">
    <source>
        <dbReference type="Proteomes" id="UP000829401"/>
    </source>
</evidence>
<evidence type="ECO:0000256" key="1">
    <source>
        <dbReference type="SAM" id="MobiDB-lite"/>
    </source>
</evidence>
<accession>T0C4D2</accession>
<dbReference type="eggNOG" id="ENOG5033045">
    <property type="taxonomic scope" value="Bacteria"/>
</dbReference>
<dbReference type="OrthoDB" id="2375727at2"/>
<feature type="compositionally biased region" description="Basic and acidic residues" evidence="1">
    <location>
        <begin position="1"/>
        <end position="11"/>
    </location>
</feature>
<evidence type="ECO:0000313" key="2">
    <source>
        <dbReference type="EMBL" id="UNO51064.1"/>
    </source>
</evidence>
<gene>
    <name evidence="2" type="ORF">K1I37_21035</name>
</gene>
<keyword evidence="2" id="KW-0614">Plasmid</keyword>
<geneLocation type="plasmid" evidence="3">
    <name>pDSM3922.1</name>
</geneLocation>
<keyword evidence="3" id="KW-1185">Reference proteome</keyword>
<proteinExistence type="predicted"/>
<dbReference type="RefSeq" id="WP_021295994.1">
    <property type="nucleotide sequence ID" value="NZ_AURB01000122.1"/>
</dbReference>
<reference evidence="3" key="1">
    <citation type="journal article" date="2022" name="G3 (Bethesda)">
        <title>Unveiling the complete genome sequence of Alicyclobacillus acidoterrestris DSM 3922T, a taint-producing strain.</title>
        <authorList>
            <person name="Leonardo I.C."/>
            <person name="Barreto Crespo M.T."/>
            <person name="Gaspar F.B."/>
        </authorList>
    </citation>
    <scope>NUCLEOTIDE SEQUENCE [LARGE SCALE GENOMIC DNA]</scope>
    <source>
        <strain evidence="3">DSM 3922</strain>
    </source>
</reference>
<dbReference type="KEGG" id="aaco:K1I37_21035"/>
<dbReference type="EMBL" id="CP080468">
    <property type="protein sequence ID" value="UNO51064.1"/>
    <property type="molecule type" value="Genomic_DNA"/>
</dbReference>
<sequence length="168" mass="19112">MSEEQMKKLDVSTETDQDEEAQLTGEAYYEAAVERVKAQMVENQNNPTIEVIGEFILNHLASNARHSRNFIAEDKTLGKCFDTLIRYASQFRTNNTAVLSDEKVFAVVLNYYGCWEGEPFDLPEEHRYTPPVRTAVQTSPIRNTTAARRPLGPKSKPVPEEQLTLFDI</sequence>
<name>T0C4D2_ALIAG</name>